<dbReference type="GeneID" id="81599758"/>
<dbReference type="SUPFAM" id="SSF89895">
    <property type="entry name" value="FYSH domain"/>
    <property type="match status" value="1"/>
</dbReference>
<proteinExistence type="predicted"/>
<reference evidence="2" key="1">
    <citation type="submission" date="2022-12" db="EMBL/GenBank/DDBJ databases">
        <authorList>
            <person name="Petersen C."/>
        </authorList>
    </citation>
    <scope>NUCLEOTIDE SEQUENCE</scope>
    <source>
        <strain evidence="2">IBT 16125</strain>
    </source>
</reference>
<dbReference type="Pfam" id="PF01172">
    <property type="entry name" value="SBDS_N"/>
    <property type="match status" value="1"/>
</dbReference>
<gene>
    <name evidence="2" type="ORF">N7458_006133</name>
</gene>
<evidence type="ECO:0000313" key="3">
    <source>
        <dbReference type="Proteomes" id="UP001213681"/>
    </source>
</evidence>
<dbReference type="InterPro" id="IPR019783">
    <property type="entry name" value="SDO1/SBDS_N"/>
</dbReference>
<protein>
    <submittedName>
        <fullName evidence="2">Ribosome maturation protein</fullName>
    </submittedName>
</protein>
<dbReference type="InterPro" id="IPR036786">
    <property type="entry name" value="Ribosome_mat_SBDS_N_sf"/>
</dbReference>
<accession>A0AAD6C4U2</accession>
<organism evidence="2 3">
    <name type="scientific">Penicillium daleae</name>
    <dbReference type="NCBI Taxonomy" id="63821"/>
    <lineage>
        <taxon>Eukaryota</taxon>
        <taxon>Fungi</taxon>
        <taxon>Dikarya</taxon>
        <taxon>Ascomycota</taxon>
        <taxon>Pezizomycotina</taxon>
        <taxon>Eurotiomycetes</taxon>
        <taxon>Eurotiomycetidae</taxon>
        <taxon>Eurotiales</taxon>
        <taxon>Aspergillaceae</taxon>
        <taxon>Penicillium</taxon>
    </lineage>
</organism>
<dbReference type="RefSeq" id="XP_056765219.1">
    <property type="nucleotide sequence ID" value="XM_056909515.1"/>
</dbReference>
<dbReference type="AlphaFoldDB" id="A0AAD6C4U2"/>
<comment type="caution">
    <text evidence="2">The sequence shown here is derived from an EMBL/GenBank/DDBJ whole genome shotgun (WGS) entry which is preliminary data.</text>
</comment>
<keyword evidence="3" id="KW-1185">Reference proteome</keyword>
<sequence length="145" mass="16562">MTRGNTMQSKAYYKGRTEDFVIFVEDITAVQNWRKDHTLPLAQVMDGWKIFTSHQTLEAHARLSANGILQPCRHGPQGMHNEASRDTLEREFGTSNDQEVIFHILEKGEIQECVVSTNLSFISPLFIFITDTDINTQYLALEVES</sequence>
<dbReference type="EMBL" id="JAPVEA010000006">
    <property type="protein sequence ID" value="KAJ5449684.1"/>
    <property type="molecule type" value="Genomic_DNA"/>
</dbReference>
<reference evidence="2" key="2">
    <citation type="journal article" date="2023" name="IMA Fungus">
        <title>Comparative genomic study of the Penicillium genus elucidates a diverse pangenome and 15 lateral gene transfer events.</title>
        <authorList>
            <person name="Petersen C."/>
            <person name="Sorensen T."/>
            <person name="Nielsen M.R."/>
            <person name="Sondergaard T.E."/>
            <person name="Sorensen J.L."/>
            <person name="Fitzpatrick D.A."/>
            <person name="Frisvad J.C."/>
            <person name="Nielsen K.L."/>
        </authorList>
    </citation>
    <scope>NUCLEOTIDE SEQUENCE</scope>
    <source>
        <strain evidence="2">IBT 16125</strain>
    </source>
</reference>
<dbReference type="Gene3D" id="3.30.1250.10">
    <property type="entry name" value="Ribosome maturation protein SBDS, N-terminal domain"/>
    <property type="match status" value="2"/>
</dbReference>
<dbReference type="Proteomes" id="UP001213681">
    <property type="component" value="Unassembled WGS sequence"/>
</dbReference>
<evidence type="ECO:0000259" key="1">
    <source>
        <dbReference type="Pfam" id="PF01172"/>
    </source>
</evidence>
<evidence type="ECO:0000313" key="2">
    <source>
        <dbReference type="EMBL" id="KAJ5449684.1"/>
    </source>
</evidence>
<name>A0AAD6C4U2_9EURO</name>
<feature type="domain" description="Ribosome maturation protein SDO1/SBDS N-terminal" evidence="1">
    <location>
        <begin position="8"/>
        <end position="112"/>
    </location>
</feature>